<dbReference type="RefSeq" id="XP_004359805.1">
    <property type="nucleotide sequence ID" value="XM_004359748.1"/>
</dbReference>
<dbReference type="Proteomes" id="UP000007797">
    <property type="component" value="Unassembled WGS sequence"/>
</dbReference>
<dbReference type="EMBL" id="GL883010">
    <property type="protein sequence ID" value="EGG21954.1"/>
    <property type="molecule type" value="Genomic_DNA"/>
</dbReference>
<gene>
    <name evidence="1" type="ORF">DFA_01840</name>
</gene>
<dbReference type="AlphaFoldDB" id="F4PV46"/>
<keyword evidence="2" id="KW-1185">Reference proteome</keyword>
<protein>
    <submittedName>
        <fullName evidence="1">Uncharacterized protein</fullName>
    </submittedName>
</protein>
<proteinExistence type="predicted"/>
<sequence>MEIKSEVKRRVKSEVKLMVGSTDLNNSTESMGRGCCCTVRVENSKNGGFRLGGGGR</sequence>
<accession>F4PV46</accession>
<dbReference type="GeneID" id="14874152"/>
<name>F4PV46_CACFS</name>
<evidence type="ECO:0000313" key="2">
    <source>
        <dbReference type="Proteomes" id="UP000007797"/>
    </source>
</evidence>
<evidence type="ECO:0000313" key="1">
    <source>
        <dbReference type="EMBL" id="EGG21954.1"/>
    </source>
</evidence>
<reference evidence="2" key="1">
    <citation type="journal article" date="2011" name="Genome Res.">
        <title>Phylogeny-wide analysis of social amoeba genomes highlights ancient origins for complex intercellular communication.</title>
        <authorList>
            <person name="Heidel A.J."/>
            <person name="Lawal H.M."/>
            <person name="Felder M."/>
            <person name="Schilde C."/>
            <person name="Helps N.R."/>
            <person name="Tunggal B."/>
            <person name="Rivero F."/>
            <person name="John U."/>
            <person name="Schleicher M."/>
            <person name="Eichinger L."/>
            <person name="Platzer M."/>
            <person name="Noegel A.A."/>
            <person name="Schaap P."/>
            <person name="Gloeckner G."/>
        </authorList>
    </citation>
    <scope>NUCLEOTIDE SEQUENCE [LARGE SCALE GENOMIC DNA]</scope>
    <source>
        <strain evidence="2">SH3</strain>
    </source>
</reference>
<organism evidence="1 2">
    <name type="scientific">Cavenderia fasciculata</name>
    <name type="common">Slime mold</name>
    <name type="synonym">Dictyostelium fasciculatum</name>
    <dbReference type="NCBI Taxonomy" id="261658"/>
    <lineage>
        <taxon>Eukaryota</taxon>
        <taxon>Amoebozoa</taxon>
        <taxon>Evosea</taxon>
        <taxon>Eumycetozoa</taxon>
        <taxon>Dictyostelia</taxon>
        <taxon>Acytosteliales</taxon>
        <taxon>Cavenderiaceae</taxon>
        <taxon>Cavenderia</taxon>
    </lineage>
</organism>
<dbReference type="KEGG" id="dfa:DFA_01840"/>